<evidence type="ECO:0000313" key="1">
    <source>
        <dbReference type="EMBL" id="WFN37317.1"/>
    </source>
</evidence>
<proteinExistence type="predicted"/>
<dbReference type="GeneID" id="79949273"/>
<evidence type="ECO:0000313" key="2">
    <source>
        <dbReference type="Proteomes" id="UP001218895"/>
    </source>
</evidence>
<gene>
    <name evidence="1" type="ORF">L1994_02720</name>
</gene>
<accession>A0AAF0JMN4</accession>
<protein>
    <submittedName>
        <fullName evidence="1">Uncharacterized protein</fullName>
    </submittedName>
</protein>
<dbReference type="KEGG" id="manq:L1994_02720"/>
<dbReference type="EMBL" id="CP091092">
    <property type="protein sequence ID" value="WFN37317.1"/>
    <property type="molecule type" value="Genomic_DNA"/>
</dbReference>
<keyword evidence="2" id="KW-1185">Reference proteome</keyword>
<sequence>MGNPPPSPPVILLIVPAQDCIIDTLDSFFSRFFEITMDVASIVTIWFDDIIAFVTSIYETDVSWTFDPENIDPDPIIPVHTIRIVITNGSGSSEKILY</sequence>
<name>A0AAF0JMN4_9EURY</name>
<reference evidence="1" key="1">
    <citation type="submission" date="2022-01" db="EMBL/GenBank/DDBJ databases">
        <title>Complete genome of Methanomicrobium antiquum DSM 21220.</title>
        <authorList>
            <person name="Chen S.-C."/>
            <person name="You Y.-T."/>
            <person name="Zhou Y.-Z."/>
            <person name="Lai M.-C."/>
        </authorList>
    </citation>
    <scope>NUCLEOTIDE SEQUENCE</scope>
    <source>
        <strain evidence="1">DSM 21220</strain>
    </source>
</reference>
<dbReference type="Proteomes" id="UP001218895">
    <property type="component" value="Chromosome"/>
</dbReference>
<dbReference type="RefSeq" id="WP_278100156.1">
    <property type="nucleotide sequence ID" value="NZ_CP091092.1"/>
</dbReference>
<organism evidence="1 2">
    <name type="scientific">Methanomicrobium antiquum</name>
    <dbReference type="NCBI Taxonomy" id="487686"/>
    <lineage>
        <taxon>Archaea</taxon>
        <taxon>Methanobacteriati</taxon>
        <taxon>Methanobacteriota</taxon>
        <taxon>Stenosarchaea group</taxon>
        <taxon>Methanomicrobia</taxon>
        <taxon>Methanomicrobiales</taxon>
        <taxon>Methanomicrobiaceae</taxon>
        <taxon>Methanomicrobium</taxon>
    </lineage>
</organism>
<dbReference type="AlphaFoldDB" id="A0AAF0JMN4"/>